<dbReference type="EMBL" id="BK032842">
    <property type="protein sequence ID" value="DAF63580.1"/>
    <property type="molecule type" value="Genomic_DNA"/>
</dbReference>
<evidence type="ECO:0000313" key="1">
    <source>
        <dbReference type="EMBL" id="DAF63580.1"/>
    </source>
</evidence>
<accession>A0A8S5TJS7</accession>
<reference evidence="1" key="1">
    <citation type="journal article" date="2021" name="Proc. Natl. Acad. Sci. U.S.A.">
        <title>A Catalog of Tens of Thousands of Viruses from Human Metagenomes Reveals Hidden Associations with Chronic Diseases.</title>
        <authorList>
            <person name="Tisza M.J."/>
            <person name="Buck C.B."/>
        </authorList>
    </citation>
    <scope>NUCLEOTIDE SEQUENCE</scope>
    <source>
        <strain evidence="1">CtwQT14</strain>
    </source>
</reference>
<protein>
    <recommendedName>
        <fullName evidence="2">ATPase AAA-type core domain-containing protein</fullName>
    </recommendedName>
</protein>
<proteinExistence type="predicted"/>
<evidence type="ECO:0008006" key="2">
    <source>
        <dbReference type="Google" id="ProtNLM"/>
    </source>
</evidence>
<organism evidence="1">
    <name type="scientific">Siphoviridae sp. ctwQT14</name>
    <dbReference type="NCBI Taxonomy" id="2827971"/>
    <lineage>
        <taxon>Viruses</taxon>
        <taxon>Duplodnaviria</taxon>
        <taxon>Heunggongvirae</taxon>
        <taxon>Uroviricota</taxon>
        <taxon>Caudoviricetes</taxon>
    </lineage>
</organism>
<sequence>MLAPINNFTNMNKNISFKSRWFNGQYYSDEQEKIAERIAKIRIKDWPKDLDSDNRYKYGIDDGIPVAEKPTTDYDYHELLLKQKVKIPPRPPEYYRNYDKWFNTQTYKDWLTWPDYIEKNNLYNKLKKLISYLHLENIALEKLKKEEEAKKTLQSAFVKSQLIKEFLSFFNSEDKAKAASIPNAIMIEGKDINESKESIKWLVSRANANYLKINRQTGMSNEDYLATIDSILEECKENHEKTKKRTLLYVEDFDSLIQKGNAVGDIKDLLPTLNDEYKTTLIFSTSDSKNLDPITLQDHRVNLKIKIKDKISADDFVKLQLDFLRANITKIGKTDGYKFNYIPGTDKNVDLYLGCFGCNDKILWIEHKSVEDIEYAVKFVDAIKRIKCFKNIEKIQCSAPSDMTKARELGFYLLSALTKDMKAIIEKRL</sequence>
<name>A0A8S5TJS7_9CAUD</name>